<gene>
    <name evidence="1" type="ORF">CLV70_107335</name>
</gene>
<dbReference type="AlphaFoldDB" id="A0A2T0S6I2"/>
<dbReference type="RefSeq" id="WP_106127603.1">
    <property type="nucleotide sequence ID" value="NZ_PVZG01000007.1"/>
</dbReference>
<sequence length="61" mass="6411">MSTFVLTWDGSQTGYFRDNYGNDIAATAAGRTVAGRWSCGSRRSGAALAEAWAGHLEDLGG</sequence>
<name>A0A2T0S6I2_9ACTN</name>
<keyword evidence="2" id="KW-1185">Reference proteome</keyword>
<comment type="caution">
    <text evidence="1">The sequence shown here is derived from an EMBL/GenBank/DDBJ whole genome shotgun (WGS) entry which is preliminary data.</text>
</comment>
<protein>
    <submittedName>
        <fullName evidence="1">Uncharacterized protein</fullName>
    </submittedName>
</protein>
<evidence type="ECO:0000313" key="2">
    <source>
        <dbReference type="Proteomes" id="UP000239209"/>
    </source>
</evidence>
<dbReference type="EMBL" id="PVZG01000007">
    <property type="protein sequence ID" value="PRY29026.1"/>
    <property type="molecule type" value="Genomic_DNA"/>
</dbReference>
<organism evidence="1 2">
    <name type="scientific">Pseudosporangium ferrugineum</name>
    <dbReference type="NCBI Taxonomy" id="439699"/>
    <lineage>
        <taxon>Bacteria</taxon>
        <taxon>Bacillati</taxon>
        <taxon>Actinomycetota</taxon>
        <taxon>Actinomycetes</taxon>
        <taxon>Micromonosporales</taxon>
        <taxon>Micromonosporaceae</taxon>
        <taxon>Pseudosporangium</taxon>
    </lineage>
</organism>
<dbReference type="Proteomes" id="UP000239209">
    <property type="component" value="Unassembled WGS sequence"/>
</dbReference>
<reference evidence="1 2" key="1">
    <citation type="submission" date="2018-03" db="EMBL/GenBank/DDBJ databases">
        <title>Genomic Encyclopedia of Archaeal and Bacterial Type Strains, Phase II (KMG-II): from individual species to whole genera.</title>
        <authorList>
            <person name="Goeker M."/>
        </authorList>
    </citation>
    <scope>NUCLEOTIDE SEQUENCE [LARGE SCALE GENOMIC DNA]</scope>
    <source>
        <strain evidence="1 2">DSM 45348</strain>
    </source>
</reference>
<evidence type="ECO:0000313" key="1">
    <source>
        <dbReference type="EMBL" id="PRY29026.1"/>
    </source>
</evidence>
<proteinExistence type="predicted"/>
<accession>A0A2T0S6I2</accession>